<keyword evidence="2" id="KW-1133">Transmembrane helix</keyword>
<evidence type="ECO:0000313" key="4">
    <source>
        <dbReference type="Proteomes" id="UP001252688"/>
    </source>
</evidence>
<comment type="caution">
    <text evidence="3">The sequence shown here is derived from an EMBL/GenBank/DDBJ whole genome shotgun (WGS) entry which is preliminary data.</text>
</comment>
<feature type="transmembrane region" description="Helical" evidence="2">
    <location>
        <begin position="35"/>
        <end position="54"/>
    </location>
</feature>
<gene>
    <name evidence="3" type="ORF">QJV37_11115</name>
</gene>
<name>A0ABU2IPQ5_9LIST</name>
<evidence type="ECO:0000256" key="2">
    <source>
        <dbReference type="SAM" id="Phobius"/>
    </source>
</evidence>
<keyword evidence="2" id="KW-0472">Membrane</keyword>
<reference evidence="3 4" key="1">
    <citation type="submission" date="2023-05" db="EMBL/GenBank/DDBJ databases">
        <title>A Combination of Whole Genome Sequencing and Metagenomics Reveals Diversity of Listeria spp. in Soil Collected from the Nantahala National Forest.</title>
        <authorList>
            <person name="Wang J."/>
            <person name="Schamp C.N."/>
            <person name="Hudson L.K."/>
            <person name="Chaggar H.K."/>
            <person name="Bryan D.W."/>
            <person name="Radosevich M."/>
            <person name="Denes T.G."/>
        </authorList>
    </citation>
    <scope>NUCLEOTIDE SEQUENCE [LARGE SCALE GENOMIC DNA]</scope>
    <source>
        <strain evidence="3 4">UTK S2-0002</strain>
    </source>
</reference>
<evidence type="ECO:0000256" key="1">
    <source>
        <dbReference type="SAM" id="MobiDB-lite"/>
    </source>
</evidence>
<keyword evidence="4" id="KW-1185">Reference proteome</keyword>
<organism evidence="3 4">
    <name type="scientific">Listeria cossartiae subsp. cayugensis</name>
    <dbReference type="NCBI Taxonomy" id="2713505"/>
    <lineage>
        <taxon>Bacteria</taxon>
        <taxon>Bacillati</taxon>
        <taxon>Bacillota</taxon>
        <taxon>Bacilli</taxon>
        <taxon>Bacillales</taxon>
        <taxon>Listeriaceae</taxon>
        <taxon>Listeria</taxon>
        <taxon>Listeria cossartiae</taxon>
    </lineage>
</organism>
<evidence type="ECO:0000313" key="3">
    <source>
        <dbReference type="EMBL" id="MDT0114676.1"/>
    </source>
</evidence>
<protein>
    <submittedName>
        <fullName evidence="3">Uncharacterized protein</fullName>
    </submittedName>
</protein>
<dbReference type="EMBL" id="JASBAM010000003">
    <property type="protein sequence ID" value="MDT0114676.1"/>
    <property type="molecule type" value="Genomic_DNA"/>
</dbReference>
<sequence>MSKKLKIFRMIELIIGVIGFVLPSILYFMDILSGAESGILTFVGVVIFNHATDLSNKDNKTEKKFSNQTKSRTTFM</sequence>
<feature type="compositionally biased region" description="Polar residues" evidence="1">
    <location>
        <begin position="66"/>
        <end position="76"/>
    </location>
</feature>
<proteinExistence type="predicted"/>
<feature type="region of interest" description="Disordered" evidence="1">
    <location>
        <begin position="57"/>
        <end position="76"/>
    </location>
</feature>
<feature type="transmembrane region" description="Helical" evidence="2">
    <location>
        <begin position="7"/>
        <end position="29"/>
    </location>
</feature>
<dbReference type="Proteomes" id="UP001252688">
    <property type="component" value="Unassembled WGS sequence"/>
</dbReference>
<dbReference type="RefSeq" id="WP_311178808.1">
    <property type="nucleotide sequence ID" value="NZ_JASAYY010000003.1"/>
</dbReference>
<accession>A0ABU2IPQ5</accession>
<keyword evidence="2" id="KW-0812">Transmembrane</keyword>